<sequence>MADERWPQLTYASFDAGTGAAGGWGVKDVSGVLTTAETEGLRSRVVTLFGAIDDIPQFPSHDEIANLPRRLTYAPVSESKGYGYWHSVPSGLDGTGRPGNVFSHVLLDRRPDEQLPSLRPITLWRSPSWLTPFGQQEILAAAVQPGAPSVGSAVARASIIDFLLDPVVFRGATLTVLLDAVAAAVAGGPRVIIVTETPDVAALWIGAVSQLMAPRTSRGLPFSVFERTAGLGSVLRRGALIVGVPHADAEAAVKIDNVVVIDDRTTPSLGDLDGEPHRVGDAVIVVTEWSVIAEVALQEPDLASAVLDRLDAVCTELADTDLAPAWPLAMVVALMPDDLADGTREAARVLRDTSPAGLRTHPAMWAAISAATQGLFGSTVQQALDQVEATSAESSPIMHDLAVAVYQERVLESPEFLSDARLAPVYRASTGSGDSVSQRALAAVRRLGAGEVSSTLPREVLRLADWIIASGLVAPGDVALQAPLETLVRERVLPVLLDPLTGPTFVGSVGPVSEAFAGDWVRPLVEAALATGVGLAGSRVAPSVVQWLFPVPPALDTGRPLSDLDLEYVIEGCATGRSELRSVRAASWLALLQRGAAGEDNPRSLFLVDAALPWSAREVLSVEAHHPGGVPAHLVMRALIDVAPGPDLTEFVNLIALTSDRVGAAPLLAVSQARMLAVRVAAGGTMSRAEAWETFETSAELFKVAPNWMDGVTLISSYIMGISGRPEYDFTRERFDFLRSALGRVTLDAFEVTIKLHAAAGAFSPLDFPRAVQLALLGAPDCPVPPLDGQRGIARLAGACDDDSDGRLIVVVATSLAEEGVGKLEWDLGVAENLILAMIPTGRLGDKRVVEFDRFARDWWKYFKSFGPAPGKTRASRRRLFGITASDKENI</sequence>
<accession>A0A2C8YT99</accession>
<keyword evidence="4" id="KW-1185">Reference proteome</keyword>
<dbReference type="EMBL" id="OCST01000001">
    <property type="protein sequence ID" value="SOE53867.1"/>
    <property type="molecule type" value="Genomic_DNA"/>
</dbReference>
<evidence type="ECO:0000313" key="3">
    <source>
        <dbReference type="EMBL" id="SOE53867.1"/>
    </source>
</evidence>
<dbReference type="Proteomes" id="UP000219440">
    <property type="component" value="Unassembled WGS sequence"/>
</dbReference>
<dbReference type="Pfam" id="PF20013">
    <property type="entry name" value="GAP1-N2"/>
    <property type="match status" value="1"/>
</dbReference>
<feature type="domain" description="GTPase-associated protein 1 middle" evidence="2">
    <location>
        <begin position="172"/>
        <end position="251"/>
    </location>
</feature>
<feature type="domain" description="GTPase-associated protein 1 N-terminal" evidence="1">
    <location>
        <begin position="6"/>
        <end position="137"/>
    </location>
</feature>
<evidence type="ECO:0000313" key="4">
    <source>
        <dbReference type="Proteomes" id="UP000219440"/>
    </source>
</evidence>
<dbReference type="AlphaFoldDB" id="A0A2C8YT99"/>
<dbReference type="InterPro" id="IPR045401">
    <property type="entry name" value="GAP1-M"/>
</dbReference>
<name>A0A2C8YT99_9MICO</name>
<dbReference type="InterPro" id="IPR045402">
    <property type="entry name" value="GAP1-N2"/>
</dbReference>
<protein>
    <submittedName>
        <fullName evidence="3">Uncharacterized protein</fullName>
    </submittedName>
</protein>
<proteinExistence type="predicted"/>
<dbReference type="Pfam" id="PF20014">
    <property type="entry name" value="GAP1-M"/>
    <property type="match status" value="1"/>
</dbReference>
<evidence type="ECO:0000259" key="1">
    <source>
        <dbReference type="Pfam" id="PF20013"/>
    </source>
</evidence>
<dbReference type="RefSeq" id="WP_097059724.1">
    <property type="nucleotide sequence ID" value="NZ_BMLC01000002.1"/>
</dbReference>
<organism evidence="3 4">
    <name type="scientific">Salinibacterium xinjiangense</name>
    <dbReference type="NCBI Taxonomy" id="386302"/>
    <lineage>
        <taxon>Bacteria</taxon>
        <taxon>Bacillati</taxon>
        <taxon>Actinomycetota</taxon>
        <taxon>Actinomycetes</taxon>
        <taxon>Micrococcales</taxon>
        <taxon>Microbacteriaceae</taxon>
        <taxon>Salinibacterium</taxon>
    </lineage>
</organism>
<reference evidence="3 4" key="1">
    <citation type="submission" date="2017-09" db="EMBL/GenBank/DDBJ databases">
        <authorList>
            <person name="Ehlers B."/>
            <person name="Leendertz F.H."/>
        </authorList>
    </citation>
    <scope>NUCLEOTIDE SEQUENCE [LARGE SCALE GENOMIC DNA]</scope>
    <source>
        <strain evidence="3 4">CGMCC 1.05381</strain>
    </source>
</reference>
<gene>
    <name evidence="3" type="ORF">SAMN06296378_0621</name>
</gene>
<evidence type="ECO:0000259" key="2">
    <source>
        <dbReference type="Pfam" id="PF20014"/>
    </source>
</evidence>
<dbReference type="OrthoDB" id="3250392at2"/>